<evidence type="ECO:0000259" key="4">
    <source>
        <dbReference type="PROSITE" id="PS50043"/>
    </source>
</evidence>
<dbReference type="SMART" id="SM00421">
    <property type="entry name" value="HTH_LUXR"/>
    <property type="match status" value="1"/>
</dbReference>
<dbReference type="PANTHER" id="PTHR44688:SF16">
    <property type="entry name" value="DNA-BINDING TRANSCRIPTIONAL ACTIVATOR DEVR_DOSR"/>
    <property type="match status" value="1"/>
</dbReference>
<dbReference type="SUPFAM" id="SSF46894">
    <property type="entry name" value="C-terminal effector domain of the bipartite response regulators"/>
    <property type="match status" value="1"/>
</dbReference>
<dbReference type="OrthoDB" id="9129394at2"/>
<proteinExistence type="predicted"/>
<dbReference type="RefSeq" id="WP_114469268.1">
    <property type="nucleotide sequence ID" value="NZ_QPJK01000005.1"/>
</dbReference>
<evidence type="ECO:0000313" key="6">
    <source>
        <dbReference type="Proteomes" id="UP000252884"/>
    </source>
</evidence>
<dbReference type="InterPro" id="IPR016032">
    <property type="entry name" value="Sig_transdc_resp-reg_C-effctor"/>
</dbReference>
<dbReference type="SUPFAM" id="SSF52172">
    <property type="entry name" value="CheY-like"/>
    <property type="match status" value="1"/>
</dbReference>
<dbReference type="PANTHER" id="PTHR44688">
    <property type="entry name" value="DNA-BINDING TRANSCRIPTIONAL ACTIVATOR DEVR_DOSR"/>
    <property type="match status" value="1"/>
</dbReference>
<dbReference type="Gene3D" id="3.40.50.2300">
    <property type="match status" value="1"/>
</dbReference>
<comment type="caution">
    <text evidence="5">The sequence shown here is derived from an EMBL/GenBank/DDBJ whole genome shotgun (WGS) entry which is preliminary data.</text>
</comment>
<keyword evidence="6" id="KW-1185">Reference proteome</keyword>
<keyword evidence="3" id="KW-0804">Transcription</keyword>
<evidence type="ECO:0000313" key="5">
    <source>
        <dbReference type="EMBL" id="RCW70317.1"/>
    </source>
</evidence>
<dbReference type="CDD" id="cd06170">
    <property type="entry name" value="LuxR_C_like"/>
    <property type="match status" value="1"/>
</dbReference>
<dbReference type="Pfam" id="PF00196">
    <property type="entry name" value="GerE"/>
    <property type="match status" value="1"/>
</dbReference>
<keyword evidence="2 5" id="KW-0238">DNA-binding</keyword>
<dbReference type="Proteomes" id="UP000252884">
    <property type="component" value="Unassembled WGS sequence"/>
</dbReference>
<reference evidence="5 6" key="1">
    <citation type="submission" date="2018-07" db="EMBL/GenBank/DDBJ databases">
        <title>Genomic Encyclopedia of Type Strains, Phase IV (KMG-IV): sequencing the most valuable type-strain genomes for metagenomic binning, comparative biology and taxonomic classification.</title>
        <authorList>
            <person name="Goeker M."/>
        </authorList>
    </citation>
    <scope>NUCLEOTIDE SEQUENCE [LARGE SCALE GENOMIC DNA]</scope>
    <source>
        <strain evidence="5 6">DSM 21634</strain>
    </source>
</reference>
<dbReference type="PRINTS" id="PR00038">
    <property type="entry name" value="HTHLUXR"/>
</dbReference>
<accession>A0A368XUV4</accession>
<evidence type="ECO:0000256" key="1">
    <source>
        <dbReference type="ARBA" id="ARBA00023015"/>
    </source>
</evidence>
<dbReference type="AlphaFoldDB" id="A0A368XUV4"/>
<feature type="domain" description="HTH luxR-type" evidence="4">
    <location>
        <begin position="143"/>
        <end position="208"/>
    </location>
</feature>
<evidence type="ECO:0000256" key="2">
    <source>
        <dbReference type="ARBA" id="ARBA00023125"/>
    </source>
</evidence>
<dbReference type="GO" id="GO:0003677">
    <property type="term" value="F:DNA binding"/>
    <property type="evidence" value="ECO:0007669"/>
    <property type="project" value="UniProtKB-KW"/>
</dbReference>
<dbReference type="InterPro" id="IPR000792">
    <property type="entry name" value="Tscrpt_reg_LuxR_C"/>
</dbReference>
<dbReference type="GO" id="GO:0006355">
    <property type="term" value="P:regulation of DNA-templated transcription"/>
    <property type="evidence" value="ECO:0007669"/>
    <property type="project" value="InterPro"/>
</dbReference>
<organism evidence="5 6">
    <name type="scientific">Pseudorhodoferax soli</name>
    <dbReference type="NCBI Taxonomy" id="545864"/>
    <lineage>
        <taxon>Bacteria</taxon>
        <taxon>Pseudomonadati</taxon>
        <taxon>Pseudomonadota</taxon>
        <taxon>Betaproteobacteria</taxon>
        <taxon>Burkholderiales</taxon>
        <taxon>Comamonadaceae</taxon>
    </lineage>
</organism>
<dbReference type="InterPro" id="IPR011006">
    <property type="entry name" value="CheY-like_superfamily"/>
</dbReference>
<dbReference type="PROSITE" id="PS50043">
    <property type="entry name" value="HTH_LUXR_2"/>
    <property type="match status" value="1"/>
</dbReference>
<evidence type="ECO:0000256" key="3">
    <source>
        <dbReference type="ARBA" id="ARBA00023163"/>
    </source>
</evidence>
<sequence>MVQIADSFLDHGRVPVAVYHRDPLLCLGILASLQDVPRLDARAIDSFDAMARWRDTAPGGAVVVCDYETGAALAEGMGRYQGAPCVMVVTQRDREADVQSALARGVQGYLLVGCRLDEVVEGVFALSRGQRFLSASAAQRVADRICYEALTPREDEVLRFVAVGWSNKMVANRLGVTEGTVKSHVKAILGKLAVRTRTEAASVAMRRGLVMPDAGAATASPLALRSGPLRYEMSLAA</sequence>
<protein>
    <submittedName>
        <fullName evidence="5">DNA-binding NarL/FixJ family response regulator</fullName>
    </submittedName>
</protein>
<dbReference type="EMBL" id="QPJK01000005">
    <property type="protein sequence ID" value="RCW70317.1"/>
    <property type="molecule type" value="Genomic_DNA"/>
</dbReference>
<dbReference type="PROSITE" id="PS00622">
    <property type="entry name" value="HTH_LUXR_1"/>
    <property type="match status" value="1"/>
</dbReference>
<name>A0A368XUV4_9BURK</name>
<gene>
    <name evidence="5" type="ORF">DES41_105259</name>
</gene>
<keyword evidence="1" id="KW-0805">Transcription regulation</keyword>